<dbReference type="Pfam" id="PF06166">
    <property type="entry name" value="DUF979"/>
    <property type="match status" value="1"/>
</dbReference>
<accession>A0ABP4P5X5</accession>
<dbReference type="InterPro" id="IPR009323">
    <property type="entry name" value="DUF979"/>
</dbReference>
<evidence type="ECO:0000256" key="1">
    <source>
        <dbReference type="SAM" id="Phobius"/>
    </source>
</evidence>
<keyword evidence="1" id="KW-1133">Transmembrane helix</keyword>
<organism evidence="2 3">
    <name type="scientific">Kribbella hippodromi</name>
    <dbReference type="NCBI Taxonomy" id="434347"/>
    <lineage>
        <taxon>Bacteria</taxon>
        <taxon>Bacillati</taxon>
        <taxon>Actinomycetota</taxon>
        <taxon>Actinomycetes</taxon>
        <taxon>Propionibacteriales</taxon>
        <taxon>Kribbellaceae</taxon>
        <taxon>Kribbella</taxon>
    </lineage>
</organism>
<feature type="transmembrane region" description="Helical" evidence="1">
    <location>
        <begin position="35"/>
        <end position="52"/>
    </location>
</feature>
<keyword evidence="1" id="KW-0812">Transmembrane</keyword>
<reference evidence="3" key="1">
    <citation type="journal article" date="2019" name="Int. J. Syst. Evol. Microbiol.">
        <title>The Global Catalogue of Microorganisms (GCM) 10K type strain sequencing project: providing services to taxonomists for standard genome sequencing and annotation.</title>
        <authorList>
            <consortium name="The Broad Institute Genomics Platform"/>
            <consortium name="The Broad Institute Genome Sequencing Center for Infectious Disease"/>
            <person name="Wu L."/>
            <person name="Ma J."/>
        </authorList>
    </citation>
    <scope>NUCLEOTIDE SEQUENCE [LARGE SCALE GENOMIC DNA]</scope>
    <source>
        <strain evidence="3">JCM 15572</strain>
    </source>
</reference>
<evidence type="ECO:0000313" key="2">
    <source>
        <dbReference type="EMBL" id="GAA1572239.1"/>
    </source>
</evidence>
<dbReference type="Proteomes" id="UP001501705">
    <property type="component" value="Unassembled WGS sequence"/>
</dbReference>
<dbReference type="RefSeq" id="WP_344234168.1">
    <property type="nucleotide sequence ID" value="NZ_BAAAPH010000008.1"/>
</dbReference>
<feature type="transmembrane region" description="Helical" evidence="1">
    <location>
        <begin position="58"/>
        <end position="76"/>
    </location>
</feature>
<feature type="transmembrane region" description="Helical" evidence="1">
    <location>
        <begin position="187"/>
        <end position="206"/>
    </location>
</feature>
<proteinExistence type="predicted"/>
<comment type="caution">
    <text evidence="2">The sequence shown here is derived from an EMBL/GenBank/DDBJ whole genome shotgun (WGS) entry which is preliminary data.</text>
</comment>
<sequence length="335" mass="35313">MIKVEWFYWLCGLFFVVIALQVLNDRSNPKRLGSAAYWGILGVSFGYGTFVVNKQAPSWLLGIAVIGLAVLAGSGFPGKGAERTTTPAERVHLADRFGNKLFLPALVIPVVAALFGAWLANVKLGDGSLLLQSGSATIIGLGVASILALIVGMTLLRPQTGAVGWGKNPMQSPAIPMHEGRRLLEHIGWTAILPQMLATLGLLFNASGVGKAVGRVTDHLVPKGSLIAAVALYCIGMAVFTIIMGNAFAAFPVMTAAVGWPLLVQQFDGTPAVVFAIGMLAGFCGTLCTPMAANFNLVPAALLQMKDQYGPIKAQIPTAVPLLGCNIVLMYFFAF</sequence>
<feature type="transmembrane region" description="Helical" evidence="1">
    <location>
        <begin position="312"/>
        <end position="334"/>
    </location>
</feature>
<protein>
    <submittedName>
        <fullName evidence="2">DUF979 domain-containing protein</fullName>
    </submittedName>
</protein>
<feature type="transmembrane region" description="Helical" evidence="1">
    <location>
        <begin position="272"/>
        <end position="292"/>
    </location>
</feature>
<feature type="transmembrane region" description="Helical" evidence="1">
    <location>
        <begin position="6"/>
        <end position="23"/>
    </location>
</feature>
<dbReference type="EMBL" id="BAAAPH010000008">
    <property type="protein sequence ID" value="GAA1572239.1"/>
    <property type="molecule type" value="Genomic_DNA"/>
</dbReference>
<feature type="transmembrane region" description="Helical" evidence="1">
    <location>
        <begin position="226"/>
        <end position="251"/>
    </location>
</feature>
<keyword evidence="3" id="KW-1185">Reference proteome</keyword>
<feature type="transmembrane region" description="Helical" evidence="1">
    <location>
        <begin position="138"/>
        <end position="156"/>
    </location>
</feature>
<feature type="transmembrane region" description="Helical" evidence="1">
    <location>
        <begin position="97"/>
        <end position="118"/>
    </location>
</feature>
<keyword evidence="1" id="KW-0472">Membrane</keyword>
<evidence type="ECO:0000313" key="3">
    <source>
        <dbReference type="Proteomes" id="UP001501705"/>
    </source>
</evidence>
<name>A0ABP4P5X5_9ACTN</name>
<gene>
    <name evidence="2" type="ORF">GCM10009804_30680</name>
</gene>